<dbReference type="EMBL" id="ADBV01017689">
    <property type="protein sequence ID" value="EJW71791.1"/>
    <property type="molecule type" value="Genomic_DNA"/>
</dbReference>
<name>J9DQF8_WUCBA</name>
<accession>J9DQF8</accession>
<protein>
    <submittedName>
        <fullName evidence="1">Uncharacterized protein</fullName>
    </submittedName>
</protein>
<evidence type="ECO:0000313" key="1">
    <source>
        <dbReference type="EMBL" id="EJW71791.1"/>
    </source>
</evidence>
<reference evidence="2" key="1">
    <citation type="submission" date="2012-08" db="EMBL/GenBank/DDBJ databases">
        <title>The Genome Sequence of Wuchereria bancrofti.</title>
        <authorList>
            <person name="Nutman T.B."/>
            <person name="Fink D.L."/>
            <person name="Russ C."/>
            <person name="Young S."/>
            <person name="Zeng Q."/>
            <person name="Koehrsen M."/>
            <person name="Alvarado L."/>
            <person name="Berlin A."/>
            <person name="Chapman S.B."/>
            <person name="Chen Z."/>
            <person name="Freedman E."/>
            <person name="Gellesch M."/>
            <person name="Goldberg J."/>
            <person name="Griggs A."/>
            <person name="Gujja S."/>
            <person name="Heilman E.R."/>
            <person name="Heiman D."/>
            <person name="Hepburn T."/>
            <person name="Howarth C."/>
            <person name="Jen D."/>
            <person name="Larson L."/>
            <person name="Lewis B."/>
            <person name="Mehta T."/>
            <person name="Park D."/>
            <person name="Pearson M."/>
            <person name="Roberts A."/>
            <person name="Saif S."/>
            <person name="Shea T."/>
            <person name="Shenoy N."/>
            <person name="Sisk P."/>
            <person name="Stolte C."/>
            <person name="Sykes S."/>
            <person name="Walk T."/>
            <person name="White J."/>
            <person name="Yandava C."/>
            <person name="Haas B."/>
            <person name="Henn M.R."/>
            <person name="Nusbaum C."/>
            <person name="Birren B."/>
        </authorList>
    </citation>
    <scope>NUCLEOTIDE SEQUENCE [LARGE SCALE GENOMIC DNA]</scope>
    <source>
        <strain evidence="2">NA</strain>
    </source>
</reference>
<evidence type="ECO:0000313" key="2">
    <source>
        <dbReference type="Proteomes" id="UP000004810"/>
    </source>
</evidence>
<dbReference type="AlphaFoldDB" id="J9DQF8"/>
<dbReference type="Proteomes" id="UP000004810">
    <property type="component" value="Unassembled WGS sequence"/>
</dbReference>
<organism evidence="1 2">
    <name type="scientific">Wuchereria bancrofti</name>
    <dbReference type="NCBI Taxonomy" id="6293"/>
    <lineage>
        <taxon>Eukaryota</taxon>
        <taxon>Metazoa</taxon>
        <taxon>Ecdysozoa</taxon>
        <taxon>Nematoda</taxon>
        <taxon>Chromadorea</taxon>
        <taxon>Rhabditida</taxon>
        <taxon>Spirurina</taxon>
        <taxon>Spiruromorpha</taxon>
        <taxon>Filarioidea</taxon>
        <taxon>Onchocercidae</taxon>
        <taxon>Wuchereria</taxon>
    </lineage>
</organism>
<proteinExistence type="predicted"/>
<comment type="caution">
    <text evidence="1">The sequence shown here is derived from an EMBL/GenBank/DDBJ whole genome shotgun (WGS) entry which is preliminary data.</text>
</comment>
<sequence length="54" mass="5775">MLNDAPCVEQIALHDPTESVGKWTATVAVQRGMDPRATEVVDAQVNLSVNLLLG</sequence>
<gene>
    <name evidence="1" type="ORF">WUBG_17303</name>
</gene>